<gene>
    <name evidence="1" type="ORF">SAMN05216276_102459</name>
</gene>
<evidence type="ECO:0000313" key="2">
    <source>
        <dbReference type="Proteomes" id="UP000198282"/>
    </source>
</evidence>
<sequence length="60" mass="6652">MVLAVSDSVFVDVIAQGHGDLGPAECRPVTAKLPEKSFEETAWILVPRPIRKREDPEPPR</sequence>
<organism evidence="1 2">
    <name type="scientific">Streptosporangium subroseum</name>
    <dbReference type="NCBI Taxonomy" id="106412"/>
    <lineage>
        <taxon>Bacteria</taxon>
        <taxon>Bacillati</taxon>
        <taxon>Actinomycetota</taxon>
        <taxon>Actinomycetes</taxon>
        <taxon>Streptosporangiales</taxon>
        <taxon>Streptosporangiaceae</taxon>
        <taxon>Streptosporangium</taxon>
    </lineage>
</organism>
<evidence type="ECO:0000313" key="1">
    <source>
        <dbReference type="EMBL" id="SNT09980.1"/>
    </source>
</evidence>
<dbReference type="EMBL" id="FZOD01000024">
    <property type="protein sequence ID" value="SNT09980.1"/>
    <property type="molecule type" value="Genomic_DNA"/>
</dbReference>
<keyword evidence="2" id="KW-1185">Reference proteome</keyword>
<dbReference type="Proteomes" id="UP000198282">
    <property type="component" value="Unassembled WGS sequence"/>
</dbReference>
<protein>
    <submittedName>
        <fullName evidence="1">Uncharacterized protein</fullName>
    </submittedName>
</protein>
<name>A0A239JW39_9ACTN</name>
<proteinExistence type="predicted"/>
<dbReference type="AlphaFoldDB" id="A0A239JW39"/>
<accession>A0A239JW39</accession>
<reference evidence="1 2" key="1">
    <citation type="submission" date="2017-06" db="EMBL/GenBank/DDBJ databases">
        <authorList>
            <person name="Kim H.J."/>
            <person name="Triplett B.A."/>
        </authorList>
    </citation>
    <scope>NUCLEOTIDE SEQUENCE [LARGE SCALE GENOMIC DNA]</scope>
    <source>
        <strain evidence="1 2">CGMCC 4.2132</strain>
    </source>
</reference>